<protein>
    <submittedName>
        <fullName evidence="1">N(4)-(Beta-N-acetylglucosaminyl)-L-asparaginase</fullName>
    </submittedName>
</protein>
<dbReference type="RefSeq" id="WP_255924604.1">
    <property type="nucleotide sequence ID" value="NZ_JANFNH010000001.1"/>
</dbReference>
<comment type="caution">
    <text evidence="1">The sequence shown here is derived from an EMBL/GenBank/DDBJ whole genome shotgun (WGS) entry which is preliminary data.</text>
</comment>
<sequence length="319" mass="33409">MADAVIIGSERSEIGLPAGMDVLRRGGSAPDAVEAAMHRCEDNPNDHYVGTAGLPNAQGVVELDASMMLGSTRRFGAVAALRDYPHPISVARAVLEQLPQHCLLVGEGAALFARECGFEKAELITEKSRTMWREQVAWSTASVEGENTPALSGDHHYRANAVELIRRLAPHAEPWGTINIIALDSSGEMCVGVSTSGFPYKYPGRVGDSAVPGAGNWCDLRAGGAACTGRGELAMRGGTARTVVDLLATGRDPGGACQIALRDAATLPDAFRSELRALALTPDGRHGGAAGQPGSTYVVMTTSSTEPETHPRRSLTAPG</sequence>
<dbReference type="SUPFAM" id="SSF56235">
    <property type="entry name" value="N-terminal nucleophile aminohydrolases (Ntn hydrolases)"/>
    <property type="match status" value="1"/>
</dbReference>
<evidence type="ECO:0000313" key="2">
    <source>
        <dbReference type="Proteomes" id="UP001206206"/>
    </source>
</evidence>
<dbReference type="Pfam" id="PF01112">
    <property type="entry name" value="Asparaginase_2"/>
    <property type="match status" value="1"/>
</dbReference>
<dbReference type="Proteomes" id="UP001206206">
    <property type="component" value="Unassembled WGS sequence"/>
</dbReference>
<dbReference type="EMBL" id="JANFNH010000001">
    <property type="protein sequence ID" value="MCQ4040656.1"/>
    <property type="molecule type" value="Genomic_DNA"/>
</dbReference>
<keyword evidence="2" id="KW-1185">Reference proteome</keyword>
<name>A0ABT1P5L5_9ACTN</name>
<dbReference type="PANTHER" id="PTHR10188">
    <property type="entry name" value="L-ASPARAGINASE"/>
    <property type="match status" value="1"/>
</dbReference>
<gene>
    <name evidence="1" type="ORF">NON19_01125</name>
</gene>
<dbReference type="PANTHER" id="PTHR10188:SF6">
    <property type="entry name" value="N(4)-(BETA-N-ACETYLGLUCOSAMINYL)-L-ASPARAGINASE"/>
    <property type="match status" value="1"/>
</dbReference>
<evidence type="ECO:0000313" key="1">
    <source>
        <dbReference type="EMBL" id="MCQ4040656.1"/>
    </source>
</evidence>
<accession>A0ABT1P5L5</accession>
<reference evidence="1 2" key="1">
    <citation type="submission" date="2022-06" db="EMBL/GenBank/DDBJ databases">
        <title>Draft genome sequence of type strain Streptomyces rubrisoli DSM 42083.</title>
        <authorList>
            <person name="Duangmal K."/>
            <person name="Klaysubun C."/>
        </authorList>
    </citation>
    <scope>NUCLEOTIDE SEQUENCE [LARGE SCALE GENOMIC DNA]</scope>
    <source>
        <strain evidence="1 2">DSM 42083</strain>
    </source>
</reference>
<dbReference type="InterPro" id="IPR000246">
    <property type="entry name" value="Peptidase_T2"/>
</dbReference>
<organism evidence="1 2">
    <name type="scientific">Streptantibioticus rubrisoli</name>
    <dbReference type="NCBI Taxonomy" id="1387313"/>
    <lineage>
        <taxon>Bacteria</taxon>
        <taxon>Bacillati</taxon>
        <taxon>Actinomycetota</taxon>
        <taxon>Actinomycetes</taxon>
        <taxon>Kitasatosporales</taxon>
        <taxon>Streptomycetaceae</taxon>
        <taxon>Streptantibioticus</taxon>
    </lineage>
</organism>
<dbReference type="Gene3D" id="3.60.20.30">
    <property type="entry name" value="(Glycosyl)asparaginase"/>
    <property type="match status" value="1"/>
</dbReference>
<dbReference type="CDD" id="cd04513">
    <property type="entry name" value="Glycosylasparaginase"/>
    <property type="match status" value="1"/>
</dbReference>
<dbReference type="InterPro" id="IPR029055">
    <property type="entry name" value="Ntn_hydrolases_N"/>
</dbReference>
<proteinExistence type="predicted"/>